<keyword evidence="2" id="KW-0804">Transcription</keyword>
<keyword evidence="1 3" id="KW-0238">DNA-binding</keyword>
<protein>
    <recommendedName>
        <fullName evidence="5">HMG box domain-containing protein</fullName>
    </recommendedName>
</protein>
<evidence type="ECO:0000256" key="1">
    <source>
        <dbReference type="ARBA" id="ARBA00023125"/>
    </source>
</evidence>
<feature type="region of interest" description="Disordered" evidence="4">
    <location>
        <begin position="390"/>
        <end position="410"/>
    </location>
</feature>
<keyword evidence="7" id="KW-1185">Reference proteome</keyword>
<dbReference type="Gene3D" id="1.10.30.10">
    <property type="entry name" value="High mobility group box domain"/>
    <property type="match status" value="1"/>
</dbReference>
<dbReference type="SUPFAM" id="SSF47095">
    <property type="entry name" value="HMG-box"/>
    <property type="match status" value="1"/>
</dbReference>
<dbReference type="InterPro" id="IPR036910">
    <property type="entry name" value="HMG_box_dom_sf"/>
</dbReference>
<dbReference type="InterPro" id="IPR009071">
    <property type="entry name" value="HMG_box_dom"/>
</dbReference>
<feature type="compositionally biased region" description="Polar residues" evidence="4">
    <location>
        <begin position="114"/>
        <end position="128"/>
    </location>
</feature>
<evidence type="ECO:0000256" key="2">
    <source>
        <dbReference type="ARBA" id="ARBA00023163"/>
    </source>
</evidence>
<feature type="region of interest" description="Disordered" evidence="4">
    <location>
        <begin position="114"/>
        <end position="133"/>
    </location>
</feature>
<evidence type="ECO:0000259" key="5">
    <source>
        <dbReference type="PROSITE" id="PS50118"/>
    </source>
</evidence>
<feature type="domain" description="HMG box" evidence="5">
    <location>
        <begin position="145"/>
        <end position="213"/>
    </location>
</feature>
<dbReference type="SMART" id="SM00398">
    <property type="entry name" value="HMG"/>
    <property type="match status" value="1"/>
</dbReference>
<accession>A0ABR0RTK2</accession>
<sequence>MTSNSTPFASDSSAMTNIRGAAQTTLNVAASAQVEVIWQMARESLTVNDDQVVVNSSVYQLIGNAGLEELKLRLSVSLGDLPVVACKDPTRNVIRLMKHPAYQSRHTNVTATQKISNQAQTQSSSPNAETGRPPVLRAFGKKAKVPRPPNAFILYRQHWHPHYKQYNRSMHNNDISKELGKRWKTEPDHIKDKYKALAEELKAKHAAQYPDYQYAPRKPGEKKRRMTARKLEKLRGAQHVQEASTFPSPECSSISVVDSPGQFIPTSNNTDTFDFQFPPNSFDSIDESASPPQPIDYQGNDTFTSCLPSTYDDIQAEIQRECGSYNQDYVDVVQDVGTDEVPEQHLLHAVPATSFTDSQDRWESLIDWQGLNNSIGVAAEMAVDLEDLGAEQASGPDNSHQSYGESGAAWPRHIFD</sequence>
<dbReference type="InterPro" id="IPR050140">
    <property type="entry name" value="SRY-related_HMG-box_TF-like"/>
</dbReference>
<evidence type="ECO:0000256" key="3">
    <source>
        <dbReference type="PROSITE-ProRule" id="PRU00267"/>
    </source>
</evidence>
<feature type="DNA-binding region" description="HMG box" evidence="3">
    <location>
        <begin position="145"/>
        <end position="213"/>
    </location>
</feature>
<reference evidence="6 7" key="1">
    <citation type="journal article" date="2023" name="Res Sq">
        <title>Genomic and morphological characterization of Knufia obscura isolated from the Mars 2020 spacecraft assembly facility.</title>
        <authorList>
            <person name="Chander A.M."/>
            <person name="Teixeira M.M."/>
            <person name="Singh N.K."/>
            <person name="Williams M.P."/>
            <person name="Parker C.W."/>
            <person name="Leo P."/>
            <person name="Stajich J.E."/>
            <person name="Torok T."/>
            <person name="Tighe S."/>
            <person name="Mason C.E."/>
            <person name="Venkateswaran K."/>
        </authorList>
    </citation>
    <scope>NUCLEOTIDE SEQUENCE [LARGE SCALE GENOMIC DNA]</scope>
    <source>
        <strain evidence="6 7">CCFEE 5817</strain>
    </source>
</reference>
<feature type="compositionally biased region" description="Polar residues" evidence="4">
    <location>
        <begin position="395"/>
        <end position="404"/>
    </location>
</feature>
<dbReference type="Proteomes" id="UP001334248">
    <property type="component" value="Unassembled WGS sequence"/>
</dbReference>
<dbReference type="PANTHER" id="PTHR10270">
    <property type="entry name" value="SOX TRANSCRIPTION FACTOR"/>
    <property type="match status" value="1"/>
</dbReference>
<dbReference type="CDD" id="cd01389">
    <property type="entry name" value="HMG-box_ROX1-like"/>
    <property type="match status" value="1"/>
</dbReference>
<gene>
    <name evidence="6" type="ORF">PMZ80_003202</name>
</gene>
<dbReference type="PANTHER" id="PTHR10270:SF161">
    <property type="entry name" value="SEX-DETERMINING REGION Y PROTEIN"/>
    <property type="match status" value="1"/>
</dbReference>
<comment type="caution">
    <text evidence="6">The sequence shown here is derived from an EMBL/GenBank/DDBJ whole genome shotgun (WGS) entry which is preliminary data.</text>
</comment>
<evidence type="ECO:0000313" key="7">
    <source>
        <dbReference type="Proteomes" id="UP001334248"/>
    </source>
</evidence>
<name>A0ABR0RTK2_9EURO</name>
<keyword evidence="3" id="KW-0539">Nucleus</keyword>
<dbReference type="PROSITE" id="PS50118">
    <property type="entry name" value="HMG_BOX_2"/>
    <property type="match status" value="1"/>
</dbReference>
<evidence type="ECO:0000256" key="4">
    <source>
        <dbReference type="SAM" id="MobiDB-lite"/>
    </source>
</evidence>
<dbReference type="GeneID" id="89996651"/>
<dbReference type="RefSeq" id="XP_064732011.1">
    <property type="nucleotide sequence ID" value="XM_064871631.1"/>
</dbReference>
<dbReference type="Pfam" id="PF00505">
    <property type="entry name" value="HMG_box"/>
    <property type="match status" value="1"/>
</dbReference>
<dbReference type="EMBL" id="JAVHJV010000003">
    <property type="protein sequence ID" value="KAK5943921.1"/>
    <property type="molecule type" value="Genomic_DNA"/>
</dbReference>
<proteinExistence type="predicted"/>
<organism evidence="6 7">
    <name type="scientific">Knufia obscura</name>
    <dbReference type="NCBI Taxonomy" id="1635080"/>
    <lineage>
        <taxon>Eukaryota</taxon>
        <taxon>Fungi</taxon>
        <taxon>Dikarya</taxon>
        <taxon>Ascomycota</taxon>
        <taxon>Pezizomycotina</taxon>
        <taxon>Eurotiomycetes</taxon>
        <taxon>Chaetothyriomycetidae</taxon>
        <taxon>Chaetothyriales</taxon>
        <taxon>Trichomeriaceae</taxon>
        <taxon>Knufia</taxon>
    </lineage>
</organism>
<evidence type="ECO:0000313" key="6">
    <source>
        <dbReference type="EMBL" id="KAK5943921.1"/>
    </source>
</evidence>